<keyword evidence="10 16" id="KW-0418">Kinase</keyword>
<reference evidence="19 20" key="1">
    <citation type="submission" date="2018-05" db="EMBL/GenBank/DDBJ databases">
        <title>Paenibacillus flagellatus sp. nov., isolated from selenium mineral soil.</title>
        <authorList>
            <person name="Dai X."/>
        </authorList>
    </citation>
    <scope>NUCLEOTIDE SEQUENCE [LARGE SCALE GENOMIC DNA]</scope>
    <source>
        <strain evidence="19 20">DXL2</strain>
    </source>
</reference>
<gene>
    <name evidence="16" type="primary">udk</name>
    <name evidence="19" type="ORF">DLM86_09130</name>
</gene>
<comment type="similarity">
    <text evidence="4 16 17">Belongs to the uridine kinase family.</text>
</comment>
<dbReference type="OrthoDB" id="9777642at2"/>
<evidence type="ECO:0000256" key="14">
    <source>
        <dbReference type="ARBA" id="ARBA00047436"/>
    </source>
</evidence>
<comment type="caution">
    <text evidence="19">The sequence shown here is derived from an EMBL/GenBank/DDBJ whole genome shotgun (WGS) entry which is preliminary data.</text>
</comment>
<dbReference type="NCBIfam" id="TIGR00235">
    <property type="entry name" value="udk"/>
    <property type="match status" value="1"/>
</dbReference>
<name>A0A2V5L016_9BACL</name>
<dbReference type="GO" id="GO:0044206">
    <property type="term" value="P:UMP salvage"/>
    <property type="evidence" value="ECO:0007669"/>
    <property type="project" value="UniProtKB-UniRule"/>
</dbReference>
<evidence type="ECO:0000256" key="17">
    <source>
        <dbReference type="RuleBase" id="RU003825"/>
    </source>
</evidence>
<dbReference type="RefSeq" id="WP_110839666.1">
    <property type="nucleotide sequence ID" value="NZ_QJVJ01000003.1"/>
</dbReference>
<dbReference type="AlphaFoldDB" id="A0A2V5L016"/>
<proteinExistence type="inferred from homology"/>
<dbReference type="GO" id="GO:0044211">
    <property type="term" value="P:CTP salvage"/>
    <property type="evidence" value="ECO:0007669"/>
    <property type="project" value="UniProtKB-UniRule"/>
</dbReference>
<dbReference type="InterPro" id="IPR006083">
    <property type="entry name" value="PRK/URK"/>
</dbReference>
<evidence type="ECO:0000256" key="9">
    <source>
        <dbReference type="ARBA" id="ARBA00022741"/>
    </source>
</evidence>
<evidence type="ECO:0000256" key="1">
    <source>
        <dbReference type="ARBA" id="ARBA00004496"/>
    </source>
</evidence>
<accession>A0A2V5L016</accession>
<dbReference type="InterPro" id="IPR027417">
    <property type="entry name" value="P-loop_NTPase"/>
</dbReference>
<evidence type="ECO:0000256" key="2">
    <source>
        <dbReference type="ARBA" id="ARBA00004690"/>
    </source>
</evidence>
<comment type="pathway">
    <text evidence="2 16 17">Pyrimidine metabolism; UMP biosynthesis via salvage pathway; UMP from uridine: step 1/1.</text>
</comment>
<organism evidence="19 20">
    <name type="scientific">Paenibacillus flagellatus</name>
    <dbReference type="NCBI Taxonomy" id="2211139"/>
    <lineage>
        <taxon>Bacteria</taxon>
        <taxon>Bacillati</taxon>
        <taxon>Bacillota</taxon>
        <taxon>Bacilli</taxon>
        <taxon>Bacillales</taxon>
        <taxon>Paenibacillaceae</taxon>
        <taxon>Paenibacillus</taxon>
    </lineage>
</organism>
<evidence type="ECO:0000256" key="15">
    <source>
        <dbReference type="ARBA" id="ARBA00048909"/>
    </source>
</evidence>
<evidence type="ECO:0000256" key="13">
    <source>
        <dbReference type="ARBA" id="ARBA00031452"/>
    </source>
</evidence>
<dbReference type="UniPathway" id="UPA00579">
    <property type="reaction ID" value="UER00640"/>
</dbReference>
<evidence type="ECO:0000256" key="7">
    <source>
        <dbReference type="ARBA" id="ARBA00022490"/>
    </source>
</evidence>
<dbReference type="PANTHER" id="PTHR10285">
    <property type="entry name" value="URIDINE KINASE"/>
    <property type="match status" value="1"/>
</dbReference>
<dbReference type="GO" id="GO:0005737">
    <property type="term" value="C:cytoplasm"/>
    <property type="evidence" value="ECO:0007669"/>
    <property type="project" value="UniProtKB-SubCell"/>
</dbReference>
<dbReference type="Gene3D" id="3.40.50.300">
    <property type="entry name" value="P-loop containing nucleotide triphosphate hydrolases"/>
    <property type="match status" value="1"/>
</dbReference>
<evidence type="ECO:0000259" key="18">
    <source>
        <dbReference type="Pfam" id="PF00485"/>
    </source>
</evidence>
<dbReference type="GO" id="GO:0004849">
    <property type="term" value="F:uridine kinase activity"/>
    <property type="evidence" value="ECO:0007669"/>
    <property type="project" value="UniProtKB-UniRule"/>
</dbReference>
<keyword evidence="7 16" id="KW-0963">Cytoplasm</keyword>
<dbReference type="EC" id="2.7.1.48" evidence="5 16"/>
<feature type="binding site" evidence="16">
    <location>
        <begin position="8"/>
        <end position="15"/>
    </location>
    <ligand>
        <name>ATP</name>
        <dbReference type="ChEBI" id="CHEBI:30616"/>
    </ligand>
</feature>
<protein>
    <recommendedName>
        <fullName evidence="6 16">Uridine kinase</fullName>
        <ecNumber evidence="5 16">2.7.1.48</ecNumber>
    </recommendedName>
    <alternativeName>
        <fullName evidence="12 16">Cytidine monophosphokinase</fullName>
    </alternativeName>
    <alternativeName>
        <fullName evidence="13 16">Uridine monophosphokinase</fullName>
    </alternativeName>
</protein>
<evidence type="ECO:0000256" key="11">
    <source>
        <dbReference type="ARBA" id="ARBA00022840"/>
    </source>
</evidence>
<dbReference type="EMBL" id="QJVJ01000003">
    <property type="protein sequence ID" value="PYI55866.1"/>
    <property type="molecule type" value="Genomic_DNA"/>
</dbReference>
<sequence>MLMIGIAGGTGSGKTTVAEKLVEALGEEQVALLSQDSYYADNRHLSMAERENVNYDHPDAMDGELLLTHLRRLREGNPVEVPVYDFSTHSRVERTVTVTPRRVVILEGILIFADPAIRQELDIKVFVDTDADVRVLRRIARDIQERGRTIDSVFQQYLNTVKPMHDAFVEPSKRYADLIVPEGGQNEIAIRLLTSRIESYLTNG</sequence>
<dbReference type="InterPro" id="IPR026008">
    <property type="entry name" value="Uridine_kinase"/>
</dbReference>
<keyword evidence="11 16" id="KW-0067">ATP-binding</keyword>
<dbReference type="InterPro" id="IPR000764">
    <property type="entry name" value="Uridine_kinase-like"/>
</dbReference>
<evidence type="ECO:0000256" key="3">
    <source>
        <dbReference type="ARBA" id="ARBA00004784"/>
    </source>
</evidence>
<dbReference type="SUPFAM" id="SSF52540">
    <property type="entry name" value="P-loop containing nucleoside triphosphate hydrolases"/>
    <property type="match status" value="1"/>
</dbReference>
<dbReference type="GO" id="GO:0043771">
    <property type="term" value="F:cytidine kinase activity"/>
    <property type="evidence" value="ECO:0007669"/>
    <property type="project" value="RHEA"/>
</dbReference>
<feature type="domain" description="Phosphoribulokinase/uridine kinase" evidence="18">
    <location>
        <begin position="3"/>
        <end position="188"/>
    </location>
</feature>
<dbReference type="CDD" id="cd02023">
    <property type="entry name" value="UMPK"/>
    <property type="match status" value="1"/>
</dbReference>
<evidence type="ECO:0000256" key="16">
    <source>
        <dbReference type="HAMAP-Rule" id="MF_00551"/>
    </source>
</evidence>
<comment type="pathway">
    <text evidence="3 16 17">Pyrimidine metabolism; CTP biosynthesis via salvage pathway; CTP from cytidine: step 1/3.</text>
</comment>
<evidence type="ECO:0000313" key="20">
    <source>
        <dbReference type="Proteomes" id="UP000247476"/>
    </source>
</evidence>
<evidence type="ECO:0000256" key="5">
    <source>
        <dbReference type="ARBA" id="ARBA00012137"/>
    </source>
</evidence>
<comment type="catalytic activity">
    <reaction evidence="15 16 17">
        <text>uridine + ATP = UMP + ADP + H(+)</text>
        <dbReference type="Rhea" id="RHEA:16825"/>
        <dbReference type="ChEBI" id="CHEBI:15378"/>
        <dbReference type="ChEBI" id="CHEBI:16704"/>
        <dbReference type="ChEBI" id="CHEBI:30616"/>
        <dbReference type="ChEBI" id="CHEBI:57865"/>
        <dbReference type="ChEBI" id="CHEBI:456216"/>
        <dbReference type="EC" id="2.7.1.48"/>
    </reaction>
</comment>
<dbReference type="NCBIfam" id="NF004018">
    <property type="entry name" value="PRK05480.1"/>
    <property type="match status" value="1"/>
</dbReference>
<dbReference type="Proteomes" id="UP000247476">
    <property type="component" value="Unassembled WGS sequence"/>
</dbReference>
<dbReference type="HAMAP" id="MF_00551">
    <property type="entry name" value="Uridine_kinase"/>
    <property type="match status" value="1"/>
</dbReference>
<keyword evidence="20" id="KW-1185">Reference proteome</keyword>
<dbReference type="UniPathway" id="UPA00574">
    <property type="reaction ID" value="UER00637"/>
</dbReference>
<dbReference type="PRINTS" id="PR00988">
    <property type="entry name" value="URIDINKINASE"/>
</dbReference>
<dbReference type="Pfam" id="PF00485">
    <property type="entry name" value="PRK"/>
    <property type="match status" value="1"/>
</dbReference>
<evidence type="ECO:0000256" key="6">
    <source>
        <dbReference type="ARBA" id="ARBA00021478"/>
    </source>
</evidence>
<keyword evidence="9 16" id="KW-0547">Nucleotide-binding</keyword>
<evidence type="ECO:0000313" key="19">
    <source>
        <dbReference type="EMBL" id="PYI55866.1"/>
    </source>
</evidence>
<dbReference type="GO" id="GO:0005524">
    <property type="term" value="F:ATP binding"/>
    <property type="evidence" value="ECO:0007669"/>
    <property type="project" value="UniProtKB-UniRule"/>
</dbReference>
<evidence type="ECO:0000256" key="4">
    <source>
        <dbReference type="ARBA" id="ARBA00005408"/>
    </source>
</evidence>
<keyword evidence="8 16" id="KW-0808">Transferase</keyword>
<comment type="subcellular location">
    <subcellularLocation>
        <location evidence="1 16 17">Cytoplasm</location>
    </subcellularLocation>
</comment>
<evidence type="ECO:0000256" key="10">
    <source>
        <dbReference type="ARBA" id="ARBA00022777"/>
    </source>
</evidence>
<comment type="catalytic activity">
    <reaction evidence="14 17">
        <text>cytidine + ATP = CMP + ADP + H(+)</text>
        <dbReference type="Rhea" id="RHEA:24674"/>
        <dbReference type="ChEBI" id="CHEBI:15378"/>
        <dbReference type="ChEBI" id="CHEBI:17562"/>
        <dbReference type="ChEBI" id="CHEBI:30616"/>
        <dbReference type="ChEBI" id="CHEBI:60377"/>
        <dbReference type="ChEBI" id="CHEBI:456216"/>
        <dbReference type="EC" id="2.7.1.48"/>
    </reaction>
</comment>
<evidence type="ECO:0000256" key="8">
    <source>
        <dbReference type="ARBA" id="ARBA00022679"/>
    </source>
</evidence>
<evidence type="ECO:0000256" key="12">
    <source>
        <dbReference type="ARBA" id="ARBA00030641"/>
    </source>
</evidence>